<gene>
    <name evidence="1" type="ORF">VCR4J5_160019</name>
</gene>
<evidence type="ECO:0000313" key="1">
    <source>
        <dbReference type="EMBL" id="CDT18215.1"/>
    </source>
</evidence>
<keyword evidence="2" id="KW-1185">Reference proteome</keyword>
<protein>
    <submittedName>
        <fullName evidence="1">Uncharacterized protein</fullName>
    </submittedName>
</protein>
<accession>A0ABP1WRC7</accession>
<dbReference type="Proteomes" id="UP000049077">
    <property type="component" value="Unassembled WGS sequence"/>
</dbReference>
<evidence type="ECO:0000313" key="2">
    <source>
        <dbReference type="Proteomes" id="UP000049077"/>
    </source>
</evidence>
<dbReference type="EMBL" id="CCJX01000068">
    <property type="protein sequence ID" value="CDT18215.1"/>
    <property type="molecule type" value="Genomic_DNA"/>
</dbReference>
<sequence>MAIRAANKLNNILMIYVKRNVTKGMCTNEQASNRARSARSSAWTFG</sequence>
<reference evidence="1 2" key="1">
    <citation type="submission" date="2014-06" db="EMBL/GenBank/DDBJ databases">
        <authorList>
            <person name="Le Roux F."/>
        </authorList>
    </citation>
    <scope>NUCLEOTIDE SEQUENCE [LARGE SCALE GENOMIC DNA]</scope>
    <source>
        <strain evidence="1 2">J5-4</strain>
    </source>
</reference>
<proteinExistence type="predicted"/>
<name>A0ABP1WRC7_9VIBR</name>
<organism evidence="1 2">
    <name type="scientific">Vibrio crassostreae</name>
    <dbReference type="NCBI Taxonomy" id="246167"/>
    <lineage>
        <taxon>Bacteria</taxon>
        <taxon>Pseudomonadati</taxon>
        <taxon>Pseudomonadota</taxon>
        <taxon>Gammaproteobacteria</taxon>
        <taxon>Vibrionales</taxon>
        <taxon>Vibrionaceae</taxon>
        <taxon>Vibrio</taxon>
    </lineage>
</organism>
<comment type="caution">
    <text evidence="1">The sequence shown here is derived from an EMBL/GenBank/DDBJ whole genome shotgun (WGS) entry which is preliminary data.</text>
</comment>